<sequence>MDIFVVSANKPLKFNAPSNGSYFTIRQATLEGDYATQLFITVDSKTVLLCTLSLAVPQHTIQLAFNKDIELTVVGKCSIHVAINYNKEIGVDPQIESNNEKKKKKMYEEAEDDLDDSGDSSDSYDLDNLDEDILPDDNMDLDDESSDDEMLNPRYKSKSIRKVPTKRMKKH</sequence>
<dbReference type="EMBL" id="KB206756">
    <property type="protein sequence ID" value="ELP88416.1"/>
    <property type="molecule type" value="Genomic_DNA"/>
</dbReference>
<feature type="compositionally biased region" description="Acidic residues" evidence="1">
    <location>
        <begin position="109"/>
        <end position="150"/>
    </location>
</feature>
<name>A0A0A1U2X5_ENTIV</name>
<feature type="compositionally biased region" description="Basic residues" evidence="1">
    <location>
        <begin position="155"/>
        <end position="171"/>
    </location>
</feature>
<evidence type="ECO:0000313" key="4">
    <source>
        <dbReference type="Proteomes" id="UP000014680"/>
    </source>
</evidence>
<dbReference type="GeneID" id="14887262"/>
<dbReference type="VEuPathDB" id="AmoebaDB:EIN_229390"/>
<dbReference type="Gene3D" id="2.60.120.340">
    <property type="entry name" value="Nucleoplasmin core domain"/>
    <property type="match status" value="1"/>
</dbReference>
<evidence type="ECO:0000259" key="2">
    <source>
        <dbReference type="Pfam" id="PF17800"/>
    </source>
</evidence>
<evidence type="ECO:0000256" key="1">
    <source>
        <dbReference type="SAM" id="MobiDB-lite"/>
    </source>
</evidence>
<dbReference type="Pfam" id="PF17800">
    <property type="entry name" value="NPL"/>
    <property type="match status" value="1"/>
</dbReference>
<protein>
    <recommendedName>
        <fullName evidence="2">Nucleoplasmin-like domain-containing protein</fullName>
    </recommendedName>
</protein>
<organism evidence="3 4">
    <name type="scientific">Entamoeba invadens IP1</name>
    <dbReference type="NCBI Taxonomy" id="370355"/>
    <lineage>
        <taxon>Eukaryota</taxon>
        <taxon>Amoebozoa</taxon>
        <taxon>Evosea</taxon>
        <taxon>Archamoebae</taxon>
        <taxon>Mastigamoebida</taxon>
        <taxon>Entamoebidae</taxon>
        <taxon>Entamoeba</taxon>
    </lineage>
</organism>
<accession>A0A0A1U2X5</accession>
<proteinExistence type="predicted"/>
<dbReference type="InterPro" id="IPR041232">
    <property type="entry name" value="NPL"/>
</dbReference>
<dbReference type="KEGG" id="eiv:EIN_229390"/>
<dbReference type="RefSeq" id="XP_004255187.1">
    <property type="nucleotide sequence ID" value="XM_004255139.1"/>
</dbReference>
<dbReference type="Proteomes" id="UP000014680">
    <property type="component" value="Unassembled WGS sequence"/>
</dbReference>
<gene>
    <name evidence="3" type="ORF">EIN_229390</name>
</gene>
<dbReference type="AlphaFoldDB" id="A0A0A1U2X5"/>
<feature type="region of interest" description="Disordered" evidence="1">
    <location>
        <begin position="92"/>
        <end position="171"/>
    </location>
</feature>
<keyword evidence="4" id="KW-1185">Reference proteome</keyword>
<evidence type="ECO:0000313" key="3">
    <source>
        <dbReference type="EMBL" id="ELP88416.1"/>
    </source>
</evidence>
<feature type="domain" description="Nucleoplasmin-like" evidence="2">
    <location>
        <begin position="5"/>
        <end position="81"/>
    </location>
</feature>
<reference evidence="3 4" key="1">
    <citation type="submission" date="2012-10" db="EMBL/GenBank/DDBJ databases">
        <authorList>
            <person name="Zafar N."/>
            <person name="Inman J."/>
            <person name="Hall N."/>
            <person name="Lorenzi H."/>
            <person name="Caler E."/>
        </authorList>
    </citation>
    <scope>NUCLEOTIDE SEQUENCE [LARGE SCALE GENOMIC DNA]</scope>
    <source>
        <strain evidence="3 4">IP1</strain>
    </source>
</reference>